<dbReference type="InterPro" id="IPR051014">
    <property type="entry name" value="Cation_Transport_ATPase_IB"/>
</dbReference>
<sequence>MRIAHELPGRLRLRLPADAALIARAGAAIRALPGVTGLRVNRRGGSVVVLHDGRPGLRARILATAANPPAHAEGFVPPEGADGLDLALAAGSVAGAFALPRPLAALATWANVARPVLTGAGAALTQGLKVEVLDAIAMGLPALRGEYGTANFTRFLMELANYIEAGTEQRSDELLRTLLHRRPDDVWVERGGQTVRVPFDSLQGGESVVVGMGETVPVDGLVLAGAGYVDQSAVTGESLPLSRMPGEVALSGGIVTDGRLVIRADRVGDATTTGRITRYIQEALERPAEIETVSEQLADKRIGITLASAAGVFAATRDWRRMESVFMVDYSCTVKLGTPIAIKSAMYRAAKQGCLIKSGQALEALAGVDTLVFDKTGTLTHNTLQVTDIVPLARGVDEERAVAMVASLGEHTAHPIARAVVELAQARHLAHVAHEEVNFIVGHGVEGRIGGNVIRFGSRHFLEDDEHVSFAAERARVEALKAEGKSMLYAAQDDRPLAMFALRDRLRDEAAPVLARLRAMGIRRMVMITGDAREKALAFGRVLGMDEVHYEQQPEDKASLIAALKAQGAKVAYVGDGVNDGPALMVADVGLAMPRAADIARATADVLLVEDRLDALADVLEIAQDTMALIRSNFRVAVGVNSAILAGATTGLLAPATTALLHNGTTIAVLVRSMRHRRALGMTRRPVGA</sequence>
<dbReference type="SFLD" id="SFLDS00003">
    <property type="entry name" value="Haloacid_Dehalogenase"/>
    <property type="match status" value="1"/>
</dbReference>
<evidence type="ECO:0000256" key="4">
    <source>
        <dbReference type="ARBA" id="ARBA00022967"/>
    </source>
</evidence>
<feature type="domain" description="P-type ATPase A" evidence="10">
    <location>
        <begin position="183"/>
        <end position="280"/>
    </location>
</feature>
<evidence type="ECO:0000256" key="1">
    <source>
        <dbReference type="ARBA" id="ARBA00004370"/>
    </source>
</evidence>
<keyword evidence="3" id="KW-0812">Transmembrane</keyword>
<dbReference type="SFLD" id="SFLDG00002">
    <property type="entry name" value="C1.7:_P-type_atpase_like"/>
    <property type="match status" value="1"/>
</dbReference>
<dbReference type="SUPFAM" id="SSF56784">
    <property type="entry name" value="HAD-like"/>
    <property type="match status" value="1"/>
</dbReference>
<keyword evidence="6" id="KW-0472">Membrane</keyword>
<keyword evidence="4" id="KW-1278">Translocase</keyword>
<organism evidence="11 12">
    <name type="scientific">Paracoccus versutus</name>
    <name type="common">Thiobacillus versutus</name>
    <dbReference type="NCBI Taxonomy" id="34007"/>
    <lineage>
        <taxon>Bacteria</taxon>
        <taxon>Pseudomonadati</taxon>
        <taxon>Pseudomonadota</taxon>
        <taxon>Alphaproteobacteria</taxon>
        <taxon>Rhodobacterales</taxon>
        <taxon>Paracoccaceae</taxon>
        <taxon>Paracoccus</taxon>
    </lineage>
</organism>
<accession>A0A3D9XKV3</accession>
<protein>
    <recommendedName>
        <fullName evidence="7">P-type Zn(2+) transporter</fullName>
        <ecNumber evidence="7">7.2.2.12</ecNumber>
    </recommendedName>
</protein>
<comment type="catalytic activity">
    <reaction evidence="8">
        <text>Zn(2+)(in) + ATP + H2O = Zn(2+)(out) + ADP + phosphate + H(+)</text>
        <dbReference type="Rhea" id="RHEA:20621"/>
        <dbReference type="ChEBI" id="CHEBI:15377"/>
        <dbReference type="ChEBI" id="CHEBI:15378"/>
        <dbReference type="ChEBI" id="CHEBI:29105"/>
        <dbReference type="ChEBI" id="CHEBI:30616"/>
        <dbReference type="ChEBI" id="CHEBI:43474"/>
        <dbReference type="ChEBI" id="CHEBI:456216"/>
        <dbReference type="EC" id="7.2.2.12"/>
    </reaction>
</comment>
<evidence type="ECO:0000256" key="5">
    <source>
        <dbReference type="ARBA" id="ARBA00022989"/>
    </source>
</evidence>
<dbReference type="Gene3D" id="2.70.150.10">
    <property type="entry name" value="Calcium-transporting ATPase, cytoplasmic transduction domain A"/>
    <property type="match status" value="1"/>
</dbReference>
<proteinExistence type="inferred from homology"/>
<evidence type="ECO:0000313" key="11">
    <source>
        <dbReference type="EMBL" id="REF68772.1"/>
    </source>
</evidence>
<dbReference type="EMBL" id="QTUJ01000003">
    <property type="protein sequence ID" value="REF68772.1"/>
    <property type="molecule type" value="Genomic_DNA"/>
</dbReference>
<dbReference type="EC" id="7.2.2.12" evidence="7"/>
<gene>
    <name evidence="11" type="ORF">BDD41_3844</name>
</gene>
<dbReference type="NCBIfam" id="TIGR01525">
    <property type="entry name" value="ATPase-IB_hvy"/>
    <property type="match status" value="1"/>
</dbReference>
<reference evidence="11 12" key="1">
    <citation type="submission" date="2018-08" db="EMBL/GenBank/DDBJ databases">
        <title>Genomic Encyclopedia of Archaeal and Bacterial Type Strains, Phase II (KMG-II): from individual species to whole genera.</title>
        <authorList>
            <person name="Goeker M."/>
        </authorList>
    </citation>
    <scope>NUCLEOTIDE SEQUENCE [LARGE SCALE GENOMIC DNA]</scope>
    <source>
        <strain evidence="11 12">DSM 17099</strain>
    </source>
</reference>
<dbReference type="InterPro" id="IPR036412">
    <property type="entry name" value="HAD-like_sf"/>
</dbReference>
<dbReference type="InterPro" id="IPR044492">
    <property type="entry name" value="P_typ_ATPase_HD_dom"/>
</dbReference>
<keyword evidence="9" id="KW-1003">Cell membrane</keyword>
<dbReference type="PRINTS" id="PR00119">
    <property type="entry name" value="CATATPASE"/>
</dbReference>
<dbReference type="InterPro" id="IPR027256">
    <property type="entry name" value="P-typ_ATPase_IB"/>
</dbReference>
<evidence type="ECO:0000256" key="8">
    <source>
        <dbReference type="ARBA" id="ARBA00047308"/>
    </source>
</evidence>
<dbReference type="PANTHER" id="PTHR48085">
    <property type="entry name" value="CADMIUM/ZINC-TRANSPORTING ATPASE HMA2-RELATED"/>
    <property type="match status" value="1"/>
</dbReference>
<dbReference type="PANTHER" id="PTHR48085:SF5">
    <property type="entry name" value="CADMIUM_ZINC-TRANSPORTING ATPASE HMA4-RELATED"/>
    <property type="match status" value="1"/>
</dbReference>
<evidence type="ECO:0000313" key="12">
    <source>
        <dbReference type="Proteomes" id="UP000256941"/>
    </source>
</evidence>
<dbReference type="GO" id="GO:0016887">
    <property type="term" value="F:ATP hydrolysis activity"/>
    <property type="evidence" value="ECO:0007669"/>
    <property type="project" value="InterPro"/>
</dbReference>
<keyword evidence="9" id="KW-0479">Metal-binding</keyword>
<keyword evidence="5" id="KW-1133">Transmembrane helix</keyword>
<evidence type="ECO:0000256" key="2">
    <source>
        <dbReference type="ARBA" id="ARBA00006024"/>
    </source>
</evidence>
<comment type="subcellular location">
    <subcellularLocation>
        <location evidence="9">Cell membrane</location>
    </subcellularLocation>
    <subcellularLocation>
        <location evidence="1">Membrane</location>
    </subcellularLocation>
</comment>
<dbReference type="NCBIfam" id="TIGR01494">
    <property type="entry name" value="ATPase_P-type"/>
    <property type="match status" value="1"/>
</dbReference>
<dbReference type="RefSeq" id="WP_116222696.1">
    <property type="nucleotide sequence ID" value="NZ_CP038197.1"/>
</dbReference>
<dbReference type="SUPFAM" id="SSF81653">
    <property type="entry name" value="Calcium ATPase, transduction domain A"/>
    <property type="match status" value="1"/>
</dbReference>
<evidence type="ECO:0000256" key="6">
    <source>
        <dbReference type="ARBA" id="ARBA00023136"/>
    </source>
</evidence>
<dbReference type="GO" id="GO:0046872">
    <property type="term" value="F:metal ion binding"/>
    <property type="evidence" value="ECO:0007669"/>
    <property type="project" value="UniProtKB-KW"/>
</dbReference>
<dbReference type="GO" id="GO:0015086">
    <property type="term" value="F:cadmium ion transmembrane transporter activity"/>
    <property type="evidence" value="ECO:0007669"/>
    <property type="project" value="TreeGrafter"/>
</dbReference>
<dbReference type="InterPro" id="IPR001757">
    <property type="entry name" value="P_typ_ATPase"/>
</dbReference>
<dbReference type="InterPro" id="IPR059000">
    <property type="entry name" value="ATPase_P-type_domA"/>
</dbReference>
<dbReference type="GO" id="GO:0005524">
    <property type="term" value="F:ATP binding"/>
    <property type="evidence" value="ECO:0007669"/>
    <property type="project" value="UniProtKB-UniRule"/>
</dbReference>
<dbReference type="Pfam" id="PF00122">
    <property type="entry name" value="E1-E2_ATPase"/>
    <property type="match status" value="1"/>
</dbReference>
<comment type="similarity">
    <text evidence="2 9">Belongs to the cation transport ATPase (P-type) (TC 3.A.3) family. Type IB subfamily.</text>
</comment>
<dbReference type="AlphaFoldDB" id="A0A3D9XKV3"/>
<name>A0A3D9XKV3_PARVE</name>
<dbReference type="InterPro" id="IPR023214">
    <property type="entry name" value="HAD_sf"/>
</dbReference>
<dbReference type="InterPro" id="IPR008250">
    <property type="entry name" value="ATPase_P-typ_transduc_dom_A_sf"/>
</dbReference>
<dbReference type="Gene3D" id="3.40.50.1000">
    <property type="entry name" value="HAD superfamily/HAD-like"/>
    <property type="match status" value="1"/>
</dbReference>
<dbReference type="Proteomes" id="UP000256941">
    <property type="component" value="Unassembled WGS sequence"/>
</dbReference>
<dbReference type="GO" id="GO:0005886">
    <property type="term" value="C:plasma membrane"/>
    <property type="evidence" value="ECO:0007669"/>
    <property type="project" value="UniProtKB-SubCell"/>
</dbReference>
<dbReference type="SUPFAM" id="SSF81660">
    <property type="entry name" value="Metal cation-transporting ATPase, ATP-binding domain N"/>
    <property type="match status" value="1"/>
</dbReference>
<evidence type="ECO:0000256" key="9">
    <source>
        <dbReference type="RuleBase" id="RU362081"/>
    </source>
</evidence>
<dbReference type="Pfam" id="PF00702">
    <property type="entry name" value="Hydrolase"/>
    <property type="match status" value="1"/>
</dbReference>
<keyword evidence="9" id="KW-0547">Nucleotide-binding</keyword>
<comment type="caution">
    <text evidence="11">The sequence shown here is derived from an EMBL/GenBank/DDBJ whole genome shotgun (WGS) entry which is preliminary data.</text>
</comment>
<dbReference type="GO" id="GO:0016463">
    <property type="term" value="F:P-type zinc transporter activity"/>
    <property type="evidence" value="ECO:0007669"/>
    <property type="project" value="UniProtKB-EC"/>
</dbReference>
<keyword evidence="9" id="KW-0067">ATP-binding</keyword>
<evidence type="ECO:0000256" key="7">
    <source>
        <dbReference type="ARBA" id="ARBA00039097"/>
    </source>
</evidence>
<dbReference type="InterPro" id="IPR018303">
    <property type="entry name" value="ATPase_P-typ_P_site"/>
</dbReference>
<dbReference type="PROSITE" id="PS00154">
    <property type="entry name" value="ATPASE_E1_E2"/>
    <property type="match status" value="1"/>
</dbReference>
<dbReference type="InterPro" id="IPR023299">
    <property type="entry name" value="ATPase_P-typ_cyto_dom_N"/>
</dbReference>
<dbReference type="Gene3D" id="3.40.1110.10">
    <property type="entry name" value="Calcium-transporting ATPase, cytoplasmic domain N"/>
    <property type="match status" value="1"/>
</dbReference>
<evidence type="ECO:0000256" key="3">
    <source>
        <dbReference type="ARBA" id="ARBA00022692"/>
    </source>
</evidence>
<evidence type="ECO:0000259" key="10">
    <source>
        <dbReference type="Pfam" id="PF00122"/>
    </source>
</evidence>
<dbReference type="SFLD" id="SFLDF00027">
    <property type="entry name" value="p-type_atpase"/>
    <property type="match status" value="1"/>
</dbReference>